<feature type="compositionally biased region" description="Basic and acidic residues" evidence="2">
    <location>
        <begin position="49"/>
        <end position="80"/>
    </location>
</feature>
<feature type="compositionally biased region" description="Low complexity" evidence="2">
    <location>
        <begin position="8"/>
        <end position="31"/>
    </location>
</feature>
<name>A0A2S6CEC0_9PEZI</name>
<comment type="caution">
    <text evidence="3">The sequence shown here is derived from an EMBL/GenBank/DDBJ whole genome shotgun (WGS) entry which is preliminary data.</text>
</comment>
<evidence type="ECO:0000313" key="3">
    <source>
        <dbReference type="EMBL" id="PPJ58075.1"/>
    </source>
</evidence>
<accession>A0A2S6CEC0</accession>
<dbReference type="EMBL" id="PNEN01000474">
    <property type="protein sequence ID" value="PPJ58075.1"/>
    <property type="molecule type" value="Genomic_DNA"/>
</dbReference>
<evidence type="ECO:0000256" key="2">
    <source>
        <dbReference type="SAM" id="MobiDB-lite"/>
    </source>
</evidence>
<proteinExistence type="predicted"/>
<dbReference type="AlphaFoldDB" id="A0A2S6CEC0"/>
<feature type="region of interest" description="Disordered" evidence="2">
    <location>
        <begin position="461"/>
        <end position="495"/>
    </location>
</feature>
<feature type="coiled-coil region" evidence="1">
    <location>
        <begin position="328"/>
        <end position="373"/>
    </location>
</feature>
<protein>
    <submittedName>
        <fullName evidence="3">Uncharacterized protein</fullName>
    </submittedName>
</protein>
<dbReference type="Proteomes" id="UP000237631">
    <property type="component" value="Unassembled WGS sequence"/>
</dbReference>
<evidence type="ECO:0000313" key="4">
    <source>
        <dbReference type="Proteomes" id="UP000237631"/>
    </source>
</evidence>
<dbReference type="OrthoDB" id="3650431at2759"/>
<gene>
    <name evidence="3" type="ORF">CBER1_05281</name>
</gene>
<feature type="coiled-coil region" evidence="1">
    <location>
        <begin position="402"/>
        <end position="447"/>
    </location>
</feature>
<feature type="region of interest" description="Disordered" evidence="2">
    <location>
        <begin position="1"/>
        <end position="120"/>
    </location>
</feature>
<reference evidence="4" key="1">
    <citation type="journal article" date="2017" name="bioRxiv">
        <title>Conservation of a gene cluster reveals novel cercosporin biosynthetic mechanisms and extends production to the genus Colletotrichum.</title>
        <authorList>
            <person name="de Jonge R."/>
            <person name="Ebert M.K."/>
            <person name="Huitt-Roehl C.R."/>
            <person name="Pal P."/>
            <person name="Suttle J.C."/>
            <person name="Spanner R.E."/>
            <person name="Neubauer J.D."/>
            <person name="Jurick W.M.II."/>
            <person name="Stott K.A."/>
            <person name="Secor G.A."/>
            <person name="Thomma B.P.H.J."/>
            <person name="Van de Peer Y."/>
            <person name="Townsend C.A."/>
            <person name="Bolton M.D."/>
        </authorList>
    </citation>
    <scope>NUCLEOTIDE SEQUENCE [LARGE SCALE GENOMIC DNA]</scope>
    <source>
        <strain evidence="4">CBS538.71</strain>
    </source>
</reference>
<evidence type="ECO:0000256" key="1">
    <source>
        <dbReference type="SAM" id="Coils"/>
    </source>
</evidence>
<dbReference type="STRING" id="357750.A0A2S6CEC0"/>
<sequence>MEPNVQQRRGAAATSVASSAGRGSRARSVVSISDTGGQGDQVGSAVTGGKERRESQAKSAAENEPHPQEDEHRGAKRSAESEAGPAVAKKSRGKEGDEARMTEKEIKQHQKQPETIDELKAKANGIIDKKKEQIAELKAQSAEARAEIESLEASRDEEKAARIVLEQKRISREANKKVKAARQKELQDEIAKKIRSEVQQDYETKLNNRITSFEKRVTSKHATAEKNLSRKLKDKSEKLEATLEELRDLKADYKDEVRELKAEAKENAKQGNPKAQQKFKDCQEDLKAKQKEVDDAYATIDAFTKKLRHSQAETSAEKTQKEDFNKVYVEVCDEKRKLETEIQQLQQKATLQEQDAKNDKRRYKQIMQQMQDSCKKKIDEADKKWKIQADNSAENQKRVVDAQRLNLQLNNANDRLLRHVAEHQKKIQDLEAEKRKKDSEVQKFREKLVDLDVSPLAVLGSSSGAVPSHGAASMALNRGTGGKATDAEVGENVEK</sequence>
<organism evidence="3 4">
    <name type="scientific">Cercospora berteroae</name>
    <dbReference type="NCBI Taxonomy" id="357750"/>
    <lineage>
        <taxon>Eukaryota</taxon>
        <taxon>Fungi</taxon>
        <taxon>Dikarya</taxon>
        <taxon>Ascomycota</taxon>
        <taxon>Pezizomycotina</taxon>
        <taxon>Dothideomycetes</taxon>
        <taxon>Dothideomycetidae</taxon>
        <taxon>Mycosphaerellales</taxon>
        <taxon>Mycosphaerellaceae</taxon>
        <taxon>Cercospora</taxon>
    </lineage>
</organism>
<feature type="region of interest" description="Disordered" evidence="2">
    <location>
        <begin position="263"/>
        <end position="283"/>
    </location>
</feature>
<keyword evidence="4" id="KW-1185">Reference proteome</keyword>
<feature type="compositionally biased region" description="Basic and acidic residues" evidence="2">
    <location>
        <begin position="93"/>
        <end position="120"/>
    </location>
</feature>
<keyword evidence="1" id="KW-0175">Coiled coil</keyword>